<protein>
    <recommendedName>
        <fullName evidence="3">Ribosome biogenesis protein SLX9</fullName>
    </recommendedName>
</protein>
<evidence type="ECO:0000256" key="2">
    <source>
        <dbReference type="ARBA" id="ARBA00011022"/>
    </source>
</evidence>
<dbReference type="GO" id="GO:0030688">
    <property type="term" value="C:preribosome, small subunit precursor"/>
    <property type="evidence" value="ECO:0007669"/>
    <property type="project" value="InterPro"/>
</dbReference>
<dbReference type="Proteomes" id="UP000183567">
    <property type="component" value="Unassembled WGS sequence"/>
</dbReference>
<keyword evidence="7" id="KW-1185">Reference proteome</keyword>
<dbReference type="STRING" id="180088.A0A1J8PNW4"/>
<dbReference type="OrthoDB" id="18703at2759"/>
<proteinExistence type="inferred from homology"/>
<evidence type="ECO:0000313" key="7">
    <source>
        <dbReference type="Proteomes" id="UP000183567"/>
    </source>
</evidence>
<feature type="region of interest" description="Disordered" evidence="5">
    <location>
        <begin position="137"/>
        <end position="179"/>
    </location>
</feature>
<feature type="region of interest" description="Disordered" evidence="5">
    <location>
        <begin position="71"/>
        <end position="124"/>
    </location>
</feature>
<dbReference type="InterPro" id="IPR028160">
    <property type="entry name" value="Slx9-like"/>
</dbReference>
<evidence type="ECO:0000256" key="4">
    <source>
        <dbReference type="ARBA" id="ARBA00023242"/>
    </source>
</evidence>
<reference evidence="6 7" key="1">
    <citation type="submission" date="2016-03" db="EMBL/GenBank/DDBJ databases">
        <title>Comparative genomics of the ectomycorrhizal sister species Rhizopogon vinicolor and Rhizopogon vesiculosus (Basidiomycota: Boletales) reveals a divergence of the mating type B locus.</title>
        <authorList>
            <person name="Mujic A.B."/>
            <person name="Kuo A."/>
            <person name="Tritt A."/>
            <person name="Lipzen A."/>
            <person name="Chen C."/>
            <person name="Johnson J."/>
            <person name="Sharma A."/>
            <person name="Barry K."/>
            <person name="Grigoriev I.V."/>
            <person name="Spatafora J.W."/>
        </authorList>
    </citation>
    <scope>NUCLEOTIDE SEQUENCE [LARGE SCALE GENOMIC DNA]</scope>
    <source>
        <strain evidence="6 7">AM-OR11-056</strain>
    </source>
</reference>
<evidence type="ECO:0000256" key="5">
    <source>
        <dbReference type="SAM" id="MobiDB-lite"/>
    </source>
</evidence>
<dbReference type="AlphaFoldDB" id="A0A1J8PNW4"/>
<accession>A0A1J8PNW4</accession>
<evidence type="ECO:0000313" key="6">
    <source>
        <dbReference type="EMBL" id="OJA10830.1"/>
    </source>
</evidence>
<comment type="similarity">
    <text evidence="2">Belongs to the SLX9 family.</text>
</comment>
<feature type="region of interest" description="Disordered" evidence="5">
    <location>
        <begin position="1"/>
        <end position="34"/>
    </location>
</feature>
<dbReference type="GO" id="GO:0030686">
    <property type="term" value="C:90S preribosome"/>
    <property type="evidence" value="ECO:0007669"/>
    <property type="project" value="InterPro"/>
</dbReference>
<evidence type="ECO:0000256" key="1">
    <source>
        <dbReference type="ARBA" id="ARBA00004604"/>
    </source>
</evidence>
<dbReference type="GO" id="GO:0000462">
    <property type="term" value="P:maturation of SSU-rRNA from tricistronic rRNA transcript (SSU-rRNA, 5.8S rRNA, LSU-rRNA)"/>
    <property type="evidence" value="ECO:0007669"/>
    <property type="project" value="InterPro"/>
</dbReference>
<organism evidence="6 7">
    <name type="scientific">Rhizopogon vesiculosus</name>
    <dbReference type="NCBI Taxonomy" id="180088"/>
    <lineage>
        <taxon>Eukaryota</taxon>
        <taxon>Fungi</taxon>
        <taxon>Dikarya</taxon>
        <taxon>Basidiomycota</taxon>
        <taxon>Agaricomycotina</taxon>
        <taxon>Agaricomycetes</taxon>
        <taxon>Agaricomycetidae</taxon>
        <taxon>Boletales</taxon>
        <taxon>Suillineae</taxon>
        <taxon>Rhizopogonaceae</taxon>
        <taxon>Rhizopogon</taxon>
    </lineage>
</organism>
<comment type="caution">
    <text evidence="6">The sequence shown here is derived from an EMBL/GenBank/DDBJ whole genome shotgun (WGS) entry which is preliminary data.</text>
</comment>
<dbReference type="EMBL" id="LVVM01005376">
    <property type="protein sequence ID" value="OJA10830.1"/>
    <property type="molecule type" value="Genomic_DNA"/>
</dbReference>
<feature type="compositionally biased region" description="Basic and acidic residues" evidence="5">
    <location>
        <begin position="13"/>
        <end position="22"/>
    </location>
</feature>
<dbReference type="Pfam" id="PF15341">
    <property type="entry name" value="SLX9"/>
    <property type="match status" value="1"/>
</dbReference>
<comment type="subcellular location">
    <subcellularLocation>
        <location evidence="1">Nucleus</location>
        <location evidence="1">Nucleolus</location>
    </subcellularLocation>
</comment>
<dbReference type="GO" id="GO:0005730">
    <property type="term" value="C:nucleolus"/>
    <property type="evidence" value="ECO:0007669"/>
    <property type="project" value="UniProtKB-SubCell"/>
</dbReference>
<gene>
    <name evidence="6" type="ORF">AZE42_00282</name>
</gene>
<sequence length="228" mass="25475">MEGRDLTAVSVERCPKDSTQPRERRKRIGAHEPSAKLARRQFAVQDNAIEVVEVGAAAEASGEVILQAMSVASSEPRQSIKKKEKQQLKHEAFIDTPDPGLTSKTSPYSKVQRRRFNRRQREQVGGGLEAIRAVLSAIDQGDSPEQDDPVNEEKKEVHAPKAQPKTLQIGEGKGLPLRKNQRKRALDLEKLRQPLILSNPQYSSNPFQTIRTHAQNTLVKHADVPTEE</sequence>
<keyword evidence="4" id="KW-0539">Nucleus</keyword>
<evidence type="ECO:0000256" key="3">
    <source>
        <dbReference type="ARBA" id="ARBA00021321"/>
    </source>
</evidence>
<name>A0A1J8PNW4_9AGAM</name>